<feature type="transmembrane region" description="Helical" evidence="6">
    <location>
        <begin position="82"/>
        <end position="103"/>
    </location>
</feature>
<feature type="transmembrane region" description="Helical" evidence="6">
    <location>
        <begin position="109"/>
        <end position="128"/>
    </location>
</feature>
<evidence type="ECO:0000256" key="4">
    <source>
        <dbReference type="ARBA" id="ARBA00022989"/>
    </source>
</evidence>
<comment type="subcellular location">
    <subcellularLocation>
        <location evidence="6">Membrane</location>
        <topology evidence="6">Multi-pass membrane protein</topology>
    </subcellularLocation>
</comment>
<keyword evidence="6" id="KW-0186">Copper</keyword>
<dbReference type="GO" id="GO:0005886">
    <property type="term" value="C:plasma membrane"/>
    <property type="evidence" value="ECO:0007669"/>
    <property type="project" value="TreeGrafter"/>
</dbReference>
<keyword evidence="2 6" id="KW-0812">Transmembrane</keyword>
<evidence type="ECO:0000256" key="3">
    <source>
        <dbReference type="ARBA" id="ARBA00022796"/>
    </source>
</evidence>
<feature type="transmembrane region" description="Helical" evidence="6">
    <location>
        <begin position="48"/>
        <end position="70"/>
    </location>
</feature>
<reference evidence="7" key="1">
    <citation type="submission" date="2020-06" db="EMBL/GenBank/DDBJ databases">
        <authorList>
            <person name="Li T."/>
            <person name="Hu X."/>
            <person name="Zhang T."/>
            <person name="Song X."/>
            <person name="Zhang H."/>
            <person name="Dai N."/>
            <person name="Sheng W."/>
            <person name="Hou X."/>
            <person name="Wei L."/>
        </authorList>
    </citation>
    <scope>NUCLEOTIDE SEQUENCE</scope>
    <source>
        <strain evidence="7">3651</strain>
        <tissue evidence="7">Leaf</tissue>
    </source>
</reference>
<dbReference type="AlphaFoldDB" id="A0AAE1YLN5"/>
<accession>A0AAE1YLN5</accession>
<evidence type="ECO:0000256" key="6">
    <source>
        <dbReference type="RuleBase" id="RU367022"/>
    </source>
</evidence>
<dbReference type="PANTHER" id="PTHR12483">
    <property type="entry name" value="SOLUTE CARRIER FAMILY 31 COPPER TRANSPORTERS"/>
    <property type="match status" value="1"/>
</dbReference>
<evidence type="ECO:0000256" key="1">
    <source>
        <dbReference type="ARBA" id="ARBA00006921"/>
    </source>
</evidence>
<evidence type="ECO:0000313" key="7">
    <source>
        <dbReference type="EMBL" id="KAK4432327.1"/>
    </source>
</evidence>
<dbReference type="Proteomes" id="UP001293254">
    <property type="component" value="Unassembled WGS sequence"/>
</dbReference>
<gene>
    <name evidence="7" type="ORF">Salat_0994800</name>
</gene>
<dbReference type="EMBL" id="JACGWO010000003">
    <property type="protein sequence ID" value="KAK4432327.1"/>
    <property type="molecule type" value="Genomic_DNA"/>
</dbReference>
<keyword evidence="6" id="KW-0406">Ion transport</keyword>
<evidence type="ECO:0000256" key="2">
    <source>
        <dbReference type="ARBA" id="ARBA00022692"/>
    </source>
</evidence>
<keyword evidence="6" id="KW-0813">Transport</keyword>
<comment type="similarity">
    <text evidence="1 6">Belongs to the copper transporter (Ctr) (TC 1.A.56) family. SLC31A subfamily.</text>
</comment>
<comment type="caution">
    <text evidence="7">The sequence shown here is derived from an EMBL/GenBank/DDBJ whole genome shotgun (WGS) entry which is preliminary data.</text>
</comment>
<proteinExistence type="inferred from homology"/>
<keyword evidence="4 6" id="KW-1133">Transmembrane helix</keyword>
<protein>
    <recommendedName>
        <fullName evidence="6">Copper transport protein</fullName>
    </recommendedName>
</protein>
<reference evidence="7" key="2">
    <citation type="journal article" date="2024" name="Plant">
        <title>Genomic evolution and insights into agronomic trait innovations of Sesamum species.</title>
        <authorList>
            <person name="Miao H."/>
            <person name="Wang L."/>
            <person name="Qu L."/>
            <person name="Liu H."/>
            <person name="Sun Y."/>
            <person name="Le M."/>
            <person name="Wang Q."/>
            <person name="Wei S."/>
            <person name="Zheng Y."/>
            <person name="Lin W."/>
            <person name="Duan Y."/>
            <person name="Cao H."/>
            <person name="Xiong S."/>
            <person name="Wang X."/>
            <person name="Wei L."/>
            <person name="Li C."/>
            <person name="Ma Q."/>
            <person name="Ju M."/>
            <person name="Zhao R."/>
            <person name="Li G."/>
            <person name="Mu C."/>
            <person name="Tian Q."/>
            <person name="Mei H."/>
            <person name="Zhang T."/>
            <person name="Gao T."/>
            <person name="Zhang H."/>
        </authorList>
    </citation>
    <scope>NUCLEOTIDE SEQUENCE</scope>
    <source>
        <strain evidence="7">3651</strain>
    </source>
</reference>
<evidence type="ECO:0000256" key="5">
    <source>
        <dbReference type="ARBA" id="ARBA00023136"/>
    </source>
</evidence>
<name>A0AAE1YLN5_9LAMI</name>
<keyword evidence="8" id="KW-1185">Reference proteome</keyword>
<dbReference type="PANTHER" id="PTHR12483:SF85">
    <property type="entry name" value="COPPER TRANSPORT PROTEIN"/>
    <property type="match status" value="1"/>
</dbReference>
<keyword evidence="5 6" id="KW-0472">Membrane</keyword>
<evidence type="ECO:0000313" key="8">
    <source>
        <dbReference type="Proteomes" id="UP001293254"/>
    </source>
</evidence>
<keyword evidence="3 6" id="KW-0187">Copper transport</keyword>
<dbReference type="GO" id="GO:0005375">
    <property type="term" value="F:copper ion transmembrane transporter activity"/>
    <property type="evidence" value="ECO:0007669"/>
    <property type="project" value="UniProtKB-UniRule"/>
</dbReference>
<sequence>MMSMPMPMSPPYNNQSTMNMDGMAMHMSFFWGKDVVVLFDGWPGTGRLGMYILALATVFVMAVGVEILSMTPRLKQRGISPVVGALIHAAVYAVRMAIAYLIMLSVMSFNIGIFVAVVVGHAVGSFVVKYLALTEVARAVDFQS</sequence>
<dbReference type="Pfam" id="PF04145">
    <property type="entry name" value="Ctr"/>
    <property type="match status" value="1"/>
</dbReference>
<organism evidence="7 8">
    <name type="scientific">Sesamum alatum</name>
    <dbReference type="NCBI Taxonomy" id="300844"/>
    <lineage>
        <taxon>Eukaryota</taxon>
        <taxon>Viridiplantae</taxon>
        <taxon>Streptophyta</taxon>
        <taxon>Embryophyta</taxon>
        <taxon>Tracheophyta</taxon>
        <taxon>Spermatophyta</taxon>
        <taxon>Magnoliopsida</taxon>
        <taxon>eudicotyledons</taxon>
        <taxon>Gunneridae</taxon>
        <taxon>Pentapetalae</taxon>
        <taxon>asterids</taxon>
        <taxon>lamiids</taxon>
        <taxon>Lamiales</taxon>
        <taxon>Pedaliaceae</taxon>
        <taxon>Sesamum</taxon>
    </lineage>
</organism>
<dbReference type="InterPro" id="IPR007274">
    <property type="entry name" value="Cop_transporter"/>
</dbReference>